<accession>A0A6B8KHI1</accession>
<evidence type="ECO:0000259" key="6">
    <source>
        <dbReference type="Pfam" id="PF05175"/>
    </source>
</evidence>
<comment type="function">
    <text evidence="5">Methylates the class 1 translation termination release factors RF1/PrfA and RF2/PrfB on the glutamine residue of the universally conserved GGQ motif.</text>
</comment>
<dbReference type="OrthoDB" id="9800643at2"/>
<evidence type="ECO:0000256" key="4">
    <source>
        <dbReference type="ARBA" id="ARBA00048391"/>
    </source>
</evidence>
<feature type="binding site" evidence="5">
    <location>
        <begin position="200"/>
        <end position="203"/>
    </location>
    <ligand>
        <name>substrate</name>
    </ligand>
</feature>
<evidence type="ECO:0000256" key="2">
    <source>
        <dbReference type="ARBA" id="ARBA00022679"/>
    </source>
</evidence>
<evidence type="ECO:0000256" key="1">
    <source>
        <dbReference type="ARBA" id="ARBA00022603"/>
    </source>
</evidence>
<feature type="binding site" evidence="5">
    <location>
        <position position="157"/>
    </location>
    <ligand>
        <name>S-adenosyl-L-methionine</name>
        <dbReference type="ChEBI" id="CHEBI:59789"/>
    </ligand>
</feature>
<dbReference type="HAMAP" id="MF_02126">
    <property type="entry name" value="RF_methyltr_PrmC"/>
    <property type="match status" value="1"/>
</dbReference>
<dbReference type="KEGG" id="mhey:H2LOC_020300"/>
<dbReference type="Gene3D" id="3.40.50.150">
    <property type="entry name" value="Vaccinia Virus protein VP39"/>
    <property type="match status" value="1"/>
</dbReference>
<dbReference type="EMBL" id="CP046052">
    <property type="protein sequence ID" value="QGM47826.1"/>
    <property type="molecule type" value="Genomic_DNA"/>
</dbReference>
<comment type="catalytic activity">
    <reaction evidence="4 5">
        <text>L-glutaminyl-[peptide chain release factor] + S-adenosyl-L-methionine = N(5)-methyl-L-glutaminyl-[peptide chain release factor] + S-adenosyl-L-homocysteine + H(+)</text>
        <dbReference type="Rhea" id="RHEA:42896"/>
        <dbReference type="Rhea" id="RHEA-COMP:10271"/>
        <dbReference type="Rhea" id="RHEA-COMP:10272"/>
        <dbReference type="ChEBI" id="CHEBI:15378"/>
        <dbReference type="ChEBI" id="CHEBI:30011"/>
        <dbReference type="ChEBI" id="CHEBI:57856"/>
        <dbReference type="ChEBI" id="CHEBI:59789"/>
        <dbReference type="ChEBI" id="CHEBI:61891"/>
        <dbReference type="EC" id="2.1.1.297"/>
    </reaction>
</comment>
<dbReference type="GO" id="GO:0032259">
    <property type="term" value="P:methylation"/>
    <property type="evidence" value="ECO:0007669"/>
    <property type="project" value="UniProtKB-KW"/>
</dbReference>
<dbReference type="InterPro" id="IPR007848">
    <property type="entry name" value="Small_mtfrase_dom"/>
</dbReference>
<feature type="binding site" evidence="5">
    <location>
        <position position="200"/>
    </location>
    <ligand>
        <name>S-adenosyl-L-methionine</name>
        <dbReference type="ChEBI" id="CHEBI:59789"/>
    </ligand>
</feature>
<keyword evidence="9" id="KW-1185">Reference proteome</keyword>
<dbReference type="PANTHER" id="PTHR18895:SF74">
    <property type="entry name" value="MTRF1L RELEASE FACTOR GLUTAMINE METHYLTRANSFERASE"/>
    <property type="match status" value="1"/>
</dbReference>
<dbReference type="Gene3D" id="1.10.8.10">
    <property type="entry name" value="DNA helicase RuvA subunit, C-terminal domain"/>
    <property type="match status" value="1"/>
</dbReference>
<organism evidence="8 9">
    <name type="scientific">Methylocystis heyeri</name>
    <dbReference type="NCBI Taxonomy" id="391905"/>
    <lineage>
        <taxon>Bacteria</taxon>
        <taxon>Pseudomonadati</taxon>
        <taxon>Pseudomonadota</taxon>
        <taxon>Alphaproteobacteria</taxon>
        <taxon>Hyphomicrobiales</taxon>
        <taxon>Methylocystaceae</taxon>
        <taxon>Methylocystis</taxon>
    </lineage>
</organism>
<comment type="similarity">
    <text evidence="5">Belongs to the protein N5-glutamine methyltransferase family. PrmC subfamily.</text>
</comment>
<proteinExistence type="inferred from homology"/>
<dbReference type="InterPro" id="IPR029063">
    <property type="entry name" value="SAM-dependent_MTases_sf"/>
</dbReference>
<dbReference type="CDD" id="cd02440">
    <property type="entry name" value="AdoMet_MTases"/>
    <property type="match status" value="1"/>
</dbReference>
<dbReference type="NCBIfam" id="TIGR03534">
    <property type="entry name" value="RF_mod_PrmC"/>
    <property type="match status" value="1"/>
</dbReference>
<sequence length="295" mass="30262">MTGGAVPIVTGGVSRAGALEAVARRLSSSGVEEARFDARTLLLAAAGIGPTELVLNPDAPLGEDAARLLSAYAARRAGREPVSRILATRGFWTLDLQVAPLVLDPRADTETLVELSLSLLSGRRHEPLRLLDLGSGSGAIICALLSELPQAYGVAVDLSPAACALTQANLAQCGHAHRASVVRGRWADAIGSRFDLVVSNPPYIKSEDIGGLDPEVRLHDPALALDGGADGLECYREIIGSLGRIVVPGGLGLVEAGAGQAQSIRVLFAGAGLGVVATARDAGGHERAVAARLDA</sequence>
<reference evidence="8 9" key="1">
    <citation type="submission" date="2019-11" db="EMBL/GenBank/DDBJ databases">
        <title>The genome sequence of Methylocystis heyeri.</title>
        <authorList>
            <person name="Oshkin I.Y."/>
            <person name="Miroshnikov K."/>
            <person name="Dedysh S.N."/>
        </authorList>
    </citation>
    <scope>NUCLEOTIDE SEQUENCE [LARGE SCALE GENOMIC DNA]</scope>
    <source>
        <strain evidence="8 9">H2</strain>
    </source>
</reference>
<dbReference type="InterPro" id="IPR040758">
    <property type="entry name" value="PrmC_N"/>
</dbReference>
<dbReference type="NCBIfam" id="TIGR00536">
    <property type="entry name" value="hemK_fam"/>
    <property type="match status" value="1"/>
</dbReference>
<dbReference type="InterPro" id="IPR019874">
    <property type="entry name" value="RF_methyltr_PrmC"/>
</dbReference>
<dbReference type="InterPro" id="IPR004556">
    <property type="entry name" value="HemK-like"/>
</dbReference>
<dbReference type="AlphaFoldDB" id="A0A6B8KHI1"/>
<dbReference type="Pfam" id="PF05175">
    <property type="entry name" value="MTS"/>
    <property type="match status" value="1"/>
</dbReference>
<keyword evidence="1 5" id="KW-0489">Methyltransferase</keyword>
<feature type="binding site" evidence="5">
    <location>
        <begin position="134"/>
        <end position="138"/>
    </location>
    <ligand>
        <name>S-adenosyl-L-methionine</name>
        <dbReference type="ChEBI" id="CHEBI:59789"/>
    </ligand>
</feature>
<dbReference type="EC" id="2.1.1.297" evidence="5"/>
<dbReference type="InterPro" id="IPR050320">
    <property type="entry name" value="N5-glutamine_MTase"/>
</dbReference>
<dbReference type="GO" id="GO:0102559">
    <property type="term" value="F:peptide chain release factor N(5)-glutamine methyltransferase activity"/>
    <property type="evidence" value="ECO:0007669"/>
    <property type="project" value="UniProtKB-EC"/>
</dbReference>
<gene>
    <name evidence="5 8" type="primary">prmC</name>
    <name evidence="8" type="ORF">H2LOC_020300</name>
</gene>
<keyword evidence="2 5" id="KW-0808">Transferase</keyword>
<feature type="binding site" evidence="5">
    <location>
        <position position="186"/>
    </location>
    <ligand>
        <name>S-adenosyl-L-methionine</name>
        <dbReference type="ChEBI" id="CHEBI:59789"/>
    </ligand>
</feature>
<dbReference type="RefSeq" id="WP_136494477.1">
    <property type="nucleotide sequence ID" value="NZ_CP046052.1"/>
</dbReference>
<evidence type="ECO:0000256" key="3">
    <source>
        <dbReference type="ARBA" id="ARBA00022691"/>
    </source>
</evidence>
<dbReference type="PROSITE" id="PS00092">
    <property type="entry name" value="N6_MTASE"/>
    <property type="match status" value="1"/>
</dbReference>
<evidence type="ECO:0000313" key="8">
    <source>
        <dbReference type="EMBL" id="QGM47826.1"/>
    </source>
</evidence>
<evidence type="ECO:0000259" key="7">
    <source>
        <dbReference type="Pfam" id="PF17827"/>
    </source>
</evidence>
<keyword evidence="3 5" id="KW-0949">S-adenosyl-L-methionine</keyword>
<evidence type="ECO:0000256" key="5">
    <source>
        <dbReference type="HAMAP-Rule" id="MF_02126"/>
    </source>
</evidence>
<dbReference type="InterPro" id="IPR002052">
    <property type="entry name" value="DNA_methylase_N6_adenine_CS"/>
</dbReference>
<dbReference type="GO" id="GO:0003676">
    <property type="term" value="F:nucleic acid binding"/>
    <property type="evidence" value="ECO:0007669"/>
    <property type="project" value="InterPro"/>
</dbReference>
<dbReference type="SUPFAM" id="SSF53335">
    <property type="entry name" value="S-adenosyl-L-methionine-dependent methyltransferases"/>
    <property type="match status" value="1"/>
</dbReference>
<protein>
    <recommendedName>
        <fullName evidence="5">Release factor glutamine methyltransferase</fullName>
        <shortName evidence="5">RF MTase</shortName>
        <ecNumber evidence="5">2.1.1.297</ecNumber>
    </recommendedName>
    <alternativeName>
        <fullName evidence="5">N5-glutamine methyltransferase PrmC</fullName>
    </alternativeName>
    <alternativeName>
        <fullName evidence="5">Protein-(glutamine-N5) MTase PrmC</fullName>
    </alternativeName>
    <alternativeName>
        <fullName evidence="5">Protein-glutamine N-methyltransferase PrmC</fullName>
    </alternativeName>
</protein>
<feature type="domain" description="Methyltransferase small" evidence="6">
    <location>
        <begin position="129"/>
        <end position="206"/>
    </location>
</feature>
<dbReference type="Pfam" id="PF17827">
    <property type="entry name" value="PrmC_N"/>
    <property type="match status" value="1"/>
</dbReference>
<name>A0A6B8KHI1_9HYPH</name>
<dbReference type="Proteomes" id="UP000309061">
    <property type="component" value="Chromosome"/>
</dbReference>
<dbReference type="PANTHER" id="PTHR18895">
    <property type="entry name" value="HEMK METHYLTRANSFERASE"/>
    <property type="match status" value="1"/>
</dbReference>
<evidence type="ECO:0000313" key="9">
    <source>
        <dbReference type="Proteomes" id="UP000309061"/>
    </source>
</evidence>
<feature type="domain" description="Release factor glutamine methyltransferase N-terminal" evidence="7">
    <location>
        <begin position="18"/>
        <end position="86"/>
    </location>
</feature>